<organism evidence="2 3">
    <name type="scientific">Arctia plantaginis</name>
    <name type="common">Wood tiger moth</name>
    <name type="synonym">Phalaena plantaginis</name>
    <dbReference type="NCBI Taxonomy" id="874455"/>
    <lineage>
        <taxon>Eukaryota</taxon>
        <taxon>Metazoa</taxon>
        <taxon>Ecdysozoa</taxon>
        <taxon>Arthropoda</taxon>
        <taxon>Hexapoda</taxon>
        <taxon>Insecta</taxon>
        <taxon>Pterygota</taxon>
        <taxon>Neoptera</taxon>
        <taxon>Endopterygota</taxon>
        <taxon>Lepidoptera</taxon>
        <taxon>Glossata</taxon>
        <taxon>Ditrysia</taxon>
        <taxon>Noctuoidea</taxon>
        <taxon>Erebidae</taxon>
        <taxon>Arctiinae</taxon>
        <taxon>Arctia</taxon>
    </lineage>
</organism>
<proteinExistence type="predicted"/>
<dbReference type="AlphaFoldDB" id="A0A8S0ZI82"/>
<dbReference type="EMBL" id="CADEBD010000292">
    <property type="protein sequence ID" value="CAB3232995.1"/>
    <property type="molecule type" value="Genomic_DNA"/>
</dbReference>
<comment type="caution">
    <text evidence="2">The sequence shown here is derived from an EMBL/GenBank/DDBJ whole genome shotgun (WGS) entry which is preliminary data.</text>
</comment>
<feature type="region of interest" description="Disordered" evidence="1">
    <location>
        <begin position="713"/>
        <end position="735"/>
    </location>
</feature>
<name>A0A8S0ZI82_ARCPL</name>
<evidence type="ECO:0000313" key="3">
    <source>
        <dbReference type="Proteomes" id="UP000494256"/>
    </source>
</evidence>
<dbReference type="Proteomes" id="UP000494256">
    <property type="component" value="Unassembled WGS sequence"/>
</dbReference>
<dbReference type="OrthoDB" id="429145at2759"/>
<protein>
    <submittedName>
        <fullName evidence="2">Uncharacterized protein</fullName>
    </submittedName>
</protein>
<sequence length="735" mass="77879">MSARLWRTPSVTWPREAAAHTYDTARVCVAPASEMYLCGCASRRYSGPRYTHASSGACGSAAGRPSGCMSARLWRTPSVTWPREAAAHTYDTARVCVAPASEMYLCGCASRRYSGPRYTHASSGACGSAAGRPSGCMSARLWRTPSVTWPREAAAHTYDTARVCVAPASEMYLCGCASRRYSGPRYTHASSGACGSAAGRPSGCMSARLWRTPSVTWPREAAAHTYDTARVCVAPASEMYLCGCASRRYSGPRYTHASSGACGSAAGRPSGCMSARLWRTPSVTWPREAAAHTYDTARVCVAPASEMYLCGCASRRYSGPRYTHASSGACGSAAGRPSGCMSARLWRTPSVTWPREAAAHTYDTARVCVAPASEMYLCGCASRRYSGPRYTHASSGACGSAAGRPSGCMSARLWRTPSVTWPREAAAHTYDTARVCVAPASEMYLCGCASRRYSGPRYTHASSGACGSAAGRPSGCMSARLWRTPSVTWPREAAAHTYDTARVCVAPASEMYLCGCASRRYSGPRYTHASSGACGSAAGRPSGCMSARLWRTPSVTWPREAAAHTYDTARVCVAPASEMYLCGCASRRYSGPRYTHASSGACGSAAGRPSGCMSARLWRTPSVTWPREAAAHTYDTARVCVAPASEMYLCGCASRRYSGPRYTHASSGACGSAAGRPSGCMSARLWRTPSVTWPREAAAHTYDTARVCVAPASEMPSTDVSRSPGRRNPSAGPPT</sequence>
<gene>
    <name evidence="2" type="ORF">APLA_LOCUS5976</name>
</gene>
<accession>A0A8S0ZI82</accession>
<evidence type="ECO:0000256" key="1">
    <source>
        <dbReference type="SAM" id="MobiDB-lite"/>
    </source>
</evidence>
<reference evidence="2 3" key="1">
    <citation type="submission" date="2020-04" db="EMBL/GenBank/DDBJ databases">
        <authorList>
            <person name="Wallbank WR R."/>
            <person name="Pardo Diaz C."/>
            <person name="Kozak K."/>
            <person name="Martin S."/>
            <person name="Jiggins C."/>
            <person name="Moest M."/>
            <person name="Warren A I."/>
            <person name="Byers J.R.P. K."/>
            <person name="Montejo-Kovacevich G."/>
            <person name="Yen C E."/>
        </authorList>
    </citation>
    <scope>NUCLEOTIDE SEQUENCE [LARGE SCALE GENOMIC DNA]</scope>
</reference>
<evidence type="ECO:0000313" key="2">
    <source>
        <dbReference type="EMBL" id="CAB3232995.1"/>
    </source>
</evidence>